<proteinExistence type="predicted"/>
<dbReference type="EMBL" id="VUNG01000030">
    <property type="protein sequence ID" value="MST85151.1"/>
    <property type="molecule type" value="Genomic_DNA"/>
</dbReference>
<protein>
    <submittedName>
        <fullName evidence="1">Uncharacterized protein</fullName>
    </submittedName>
</protein>
<evidence type="ECO:0000313" key="1">
    <source>
        <dbReference type="EMBL" id="MST85151.1"/>
    </source>
</evidence>
<comment type="caution">
    <text evidence="1">The sequence shown here is derived from an EMBL/GenBank/DDBJ whole genome shotgun (WGS) entry which is preliminary data.</text>
</comment>
<dbReference type="Proteomes" id="UP000438914">
    <property type="component" value="Unassembled WGS sequence"/>
</dbReference>
<organism evidence="1 2">
    <name type="scientific">Hallella mizrahii</name>
    <dbReference type="NCBI Taxonomy" id="2606637"/>
    <lineage>
        <taxon>Bacteria</taxon>
        <taxon>Pseudomonadati</taxon>
        <taxon>Bacteroidota</taxon>
        <taxon>Bacteroidia</taxon>
        <taxon>Bacteroidales</taxon>
        <taxon>Prevotellaceae</taxon>
        <taxon>Hallella</taxon>
    </lineage>
</organism>
<dbReference type="RefSeq" id="WP_154534739.1">
    <property type="nucleotide sequence ID" value="NZ_VUNG01000030.1"/>
</dbReference>
<dbReference type="AlphaFoldDB" id="A0A7K0KGV1"/>
<reference evidence="1 2" key="1">
    <citation type="submission" date="2019-08" db="EMBL/GenBank/DDBJ databases">
        <title>In-depth cultivation of the pig gut microbiome towards novel bacterial diversity and tailored functional studies.</title>
        <authorList>
            <person name="Wylensek D."/>
            <person name="Hitch T.C.A."/>
            <person name="Clavel T."/>
        </authorList>
    </citation>
    <scope>NUCLEOTIDE SEQUENCE [LARGE SCALE GENOMIC DNA]</scope>
    <source>
        <strain evidence="1 2">LKV-178-WT-2A</strain>
    </source>
</reference>
<name>A0A7K0KGV1_9BACT</name>
<sequence>MTTLQLNAEIHRNLNYLADSEDYLRKALEYLKKLSWQKRHGAKAMTTKKIHVDDGPLPTDKFMDLFSQTMPGDDEKMKEHYLSQKYEEYL</sequence>
<evidence type="ECO:0000313" key="2">
    <source>
        <dbReference type="Proteomes" id="UP000438914"/>
    </source>
</evidence>
<accession>A0A7K0KGV1</accession>
<keyword evidence="2" id="KW-1185">Reference proteome</keyword>
<gene>
    <name evidence="1" type="ORF">FYJ73_10835</name>
</gene>